<evidence type="ECO:0000256" key="11">
    <source>
        <dbReference type="ARBA" id="ARBA00069039"/>
    </source>
</evidence>
<evidence type="ECO:0000256" key="10">
    <source>
        <dbReference type="ARBA" id="ARBA00023157"/>
    </source>
</evidence>
<dbReference type="GO" id="GO:0004181">
    <property type="term" value="F:metallocarboxypeptidase activity"/>
    <property type="evidence" value="ECO:0007669"/>
    <property type="project" value="InterPro"/>
</dbReference>
<proteinExistence type="inferred from homology"/>
<dbReference type="InterPro" id="IPR003146">
    <property type="entry name" value="M14A_act_pep"/>
</dbReference>
<feature type="active site" description="Proton donor/acceptor" evidence="12">
    <location>
        <position position="375"/>
    </location>
</feature>
<dbReference type="GO" id="GO:0006508">
    <property type="term" value="P:proteolysis"/>
    <property type="evidence" value="ECO:0007669"/>
    <property type="project" value="UniProtKB-KW"/>
</dbReference>
<dbReference type="FunFam" id="3.40.630.10:FF:000056">
    <property type="entry name" value="Zinc carboxypeptidase"/>
    <property type="match status" value="1"/>
</dbReference>
<dbReference type="CDD" id="cd03860">
    <property type="entry name" value="M14_CP_A-B_like"/>
    <property type="match status" value="1"/>
</dbReference>
<organism evidence="15 16">
    <name type="scientific">Halocaridina rubra</name>
    <name type="common">Hawaiian red shrimp</name>
    <dbReference type="NCBI Taxonomy" id="373956"/>
    <lineage>
        <taxon>Eukaryota</taxon>
        <taxon>Metazoa</taxon>
        <taxon>Ecdysozoa</taxon>
        <taxon>Arthropoda</taxon>
        <taxon>Crustacea</taxon>
        <taxon>Multicrustacea</taxon>
        <taxon>Malacostraca</taxon>
        <taxon>Eumalacostraca</taxon>
        <taxon>Eucarida</taxon>
        <taxon>Decapoda</taxon>
        <taxon>Pleocyemata</taxon>
        <taxon>Caridea</taxon>
        <taxon>Atyoidea</taxon>
        <taxon>Atyidae</taxon>
        <taxon>Halocaridina</taxon>
    </lineage>
</organism>
<feature type="chain" id="PRO_5042879527" description="Zinc carboxypeptidase A 1" evidence="13">
    <location>
        <begin position="18"/>
        <end position="410"/>
    </location>
</feature>
<keyword evidence="4" id="KW-0645">Protease</keyword>
<evidence type="ECO:0000313" key="15">
    <source>
        <dbReference type="EMBL" id="KAK7076840.1"/>
    </source>
</evidence>
<dbReference type="PANTHER" id="PTHR11705">
    <property type="entry name" value="PROTEASE FAMILY M14 CARBOXYPEPTIDASE A,B"/>
    <property type="match status" value="1"/>
</dbReference>
<dbReference type="GO" id="GO:0008270">
    <property type="term" value="F:zinc ion binding"/>
    <property type="evidence" value="ECO:0007669"/>
    <property type="project" value="InterPro"/>
</dbReference>
<evidence type="ECO:0000259" key="14">
    <source>
        <dbReference type="PROSITE" id="PS52035"/>
    </source>
</evidence>
<dbReference type="Gene3D" id="3.30.70.340">
    <property type="entry name" value="Metallocarboxypeptidase-like"/>
    <property type="match status" value="1"/>
</dbReference>
<evidence type="ECO:0000313" key="16">
    <source>
        <dbReference type="Proteomes" id="UP001381693"/>
    </source>
</evidence>
<feature type="domain" description="Peptidase M14" evidence="14">
    <location>
        <begin position="115"/>
        <end position="409"/>
    </location>
</feature>
<dbReference type="InterPro" id="IPR000834">
    <property type="entry name" value="Peptidase_M14"/>
</dbReference>
<evidence type="ECO:0000256" key="12">
    <source>
        <dbReference type="PROSITE-ProRule" id="PRU01379"/>
    </source>
</evidence>
<name>A0AAN9A9B2_HALRR</name>
<gene>
    <name evidence="15" type="ORF">SK128_011597</name>
</gene>
<evidence type="ECO:0000256" key="3">
    <source>
        <dbReference type="ARBA" id="ARBA00022645"/>
    </source>
</evidence>
<dbReference type="Gene3D" id="3.40.630.10">
    <property type="entry name" value="Zn peptidases"/>
    <property type="match status" value="1"/>
</dbReference>
<dbReference type="SUPFAM" id="SSF53187">
    <property type="entry name" value="Zn-dependent exopeptidases"/>
    <property type="match status" value="1"/>
</dbReference>
<dbReference type="GO" id="GO:0005615">
    <property type="term" value="C:extracellular space"/>
    <property type="evidence" value="ECO:0007669"/>
    <property type="project" value="TreeGrafter"/>
</dbReference>
<keyword evidence="5" id="KW-0479">Metal-binding</keyword>
<keyword evidence="8" id="KW-0862">Zinc</keyword>
<keyword evidence="16" id="KW-1185">Reference proteome</keyword>
<dbReference type="PANTHER" id="PTHR11705:SF91">
    <property type="entry name" value="FI01817P-RELATED"/>
    <property type="match status" value="1"/>
</dbReference>
<comment type="similarity">
    <text evidence="2 12">Belongs to the peptidase M14 family.</text>
</comment>
<dbReference type="Proteomes" id="UP001381693">
    <property type="component" value="Unassembled WGS sequence"/>
</dbReference>
<keyword evidence="3" id="KW-0121">Carboxypeptidase</keyword>
<evidence type="ECO:0000256" key="2">
    <source>
        <dbReference type="ARBA" id="ARBA00005988"/>
    </source>
</evidence>
<comment type="caution">
    <text evidence="15">The sequence shown here is derived from an EMBL/GenBank/DDBJ whole genome shotgun (WGS) entry which is preliminary data.</text>
</comment>
<dbReference type="Pfam" id="PF00246">
    <property type="entry name" value="Peptidase_M14"/>
    <property type="match status" value="1"/>
</dbReference>
<evidence type="ECO:0000256" key="5">
    <source>
        <dbReference type="ARBA" id="ARBA00022723"/>
    </source>
</evidence>
<evidence type="ECO:0000256" key="7">
    <source>
        <dbReference type="ARBA" id="ARBA00022801"/>
    </source>
</evidence>
<sequence>MRFSLLIFAGLLAIATAKSYDGYQVLTVVPKTEAEVAMVRKSATHLELDQWTDPKAVGAPIDFLVAPEKFTSFKKFLNHKRINFSVKMVDVQKVIDEQAAQHATSKSSRAFDHTAYHDLQEIYNILDGVGSDFPSLISHYTAGTTYEGRDIRVTAVSSGGGGSRDAIWIDCGIHAREWVSPATCQWILDQLTSGYGSDAAITTMMDTYDFHIMTVTNPDGYAYTWNSDRLWRKNRVPYQGCHGTDDNRNFDSNFGGPGTSNNPCSDTYHGPSAFSEAETQAVRDAVLALGSRARMFITIHSYSQYWMTPYGYDYVLPANYDEQYRVAGIAVSALTAVHGTQFVYGNIADVIYLASGGSSDWAYDSAGIQYAYALELRDTGNWGFLLPPEQIVPTGEETWAGIMAAINAMQ</sequence>
<evidence type="ECO:0000256" key="9">
    <source>
        <dbReference type="ARBA" id="ARBA00023049"/>
    </source>
</evidence>
<keyword evidence="10" id="KW-1015">Disulfide bond</keyword>
<keyword evidence="6 13" id="KW-0732">Signal</keyword>
<evidence type="ECO:0000256" key="8">
    <source>
        <dbReference type="ARBA" id="ARBA00022833"/>
    </source>
</evidence>
<keyword evidence="7" id="KW-0378">Hydrolase</keyword>
<comment type="cofactor">
    <cofactor evidence="1">
        <name>Zn(2+)</name>
        <dbReference type="ChEBI" id="CHEBI:29105"/>
    </cofactor>
</comment>
<dbReference type="InterPro" id="IPR036990">
    <property type="entry name" value="M14A-like_propep"/>
</dbReference>
<evidence type="ECO:0000256" key="6">
    <source>
        <dbReference type="ARBA" id="ARBA00022729"/>
    </source>
</evidence>
<reference evidence="15 16" key="1">
    <citation type="submission" date="2023-11" db="EMBL/GenBank/DDBJ databases">
        <title>Halocaridina rubra genome assembly.</title>
        <authorList>
            <person name="Smith C."/>
        </authorList>
    </citation>
    <scope>NUCLEOTIDE SEQUENCE [LARGE SCALE GENOMIC DNA]</scope>
    <source>
        <strain evidence="15">EP-1</strain>
        <tissue evidence="15">Whole</tissue>
    </source>
</reference>
<dbReference type="AlphaFoldDB" id="A0AAN9A9B2"/>
<dbReference type="PROSITE" id="PS52035">
    <property type="entry name" value="PEPTIDASE_M14"/>
    <property type="match status" value="1"/>
</dbReference>
<evidence type="ECO:0000256" key="4">
    <source>
        <dbReference type="ARBA" id="ARBA00022670"/>
    </source>
</evidence>
<evidence type="ECO:0000256" key="13">
    <source>
        <dbReference type="SAM" id="SignalP"/>
    </source>
</evidence>
<dbReference type="SUPFAM" id="SSF54897">
    <property type="entry name" value="Protease propeptides/inhibitors"/>
    <property type="match status" value="1"/>
</dbReference>
<dbReference type="EMBL" id="JAXCGZ010009537">
    <property type="protein sequence ID" value="KAK7076840.1"/>
    <property type="molecule type" value="Genomic_DNA"/>
</dbReference>
<feature type="signal peptide" evidence="13">
    <location>
        <begin position="1"/>
        <end position="17"/>
    </location>
</feature>
<dbReference type="Pfam" id="PF02244">
    <property type="entry name" value="Propep_M14"/>
    <property type="match status" value="1"/>
</dbReference>
<protein>
    <recommendedName>
        <fullName evidence="11">Zinc carboxypeptidase A 1</fullName>
    </recommendedName>
</protein>
<dbReference type="PRINTS" id="PR00765">
    <property type="entry name" value="CRBOXYPTASEA"/>
</dbReference>
<accession>A0AAN9A9B2</accession>
<keyword evidence="9" id="KW-0482">Metalloprotease</keyword>
<dbReference type="SMART" id="SM00631">
    <property type="entry name" value="Zn_pept"/>
    <property type="match status" value="1"/>
</dbReference>
<dbReference type="FunFam" id="3.30.70.340:FF:000002">
    <property type="entry name" value="Carboxypeptidase A"/>
    <property type="match status" value="1"/>
</dbReference>
<evidence type="ECO:0000256" key="1">
    <source>
        <dbReference type="ARBA" id="ARBA00001947"/>
    </source>
</evidence>